<keyword evidence="3" id="KW-0282">Flagellum</keyword>
<evidence type="ECO:0000256" key="10">
    <source>
        <dbReference type="ARBA" id="ARBA00040899"/>
    </source>
</evidence>
<keyword evidence="4 13" id="KW-0175">Coiled coil</keyword>
<organism evidence="15 16">
    <name type="scientific">Vespula vulgaris</name>
    <name type="common">Yellow jacket</name>
    <name type="synonym">Wasp</name>
    <dbReference type="NCBI Taxonomy" id="7454"/>
    <lineage>
        <taxon>Eukaryota</taxon>
        <taxon>Metazoa</taxon>
        <taxon>Ecdysozoa</taxon>
        <taxon>Arthropoda</taxon>
        <taxon>Hexapoda</taxon>
        <taxon>Insecta</taxon>
        <taxon>Pterygota</taxon>
        <taxon>Neoptera</taxon>
        <taxon>Endopterygota</taxon>
        <taxon>Hymenoptera</taxon>
        <taxon>Apocrita</taxon>
        <taxon>Aculeata</taxon>
        <taxon>Vespoidea</taxon>
        <taxon>Vespidae</taxon>
        <taxon>Vespinae</taxon>
        <taxon>Vespula</taxon>
    </lineage>
</organism>
<dbReference type="InterPro" id="IPR039505">
    <property type="entry name" value="DRC1/2_N"/>
</dbReference>
<evidence type="ECO:0000256" key="8">
    <source>
        <dbReference type="ARBA" id="ARBA00037841"/>
    </source>
</evidence>
<evidence type="ECO:0000256" key="7">
    <source>
        <dbReference type="ARBA" id="ARBA00023273"/>
    </source>
</evidence>
<evidence type="ECO:0000256" key="3">
    <source>
        <dbReference type="ARBA" id="ARBA00022846"/>
    </source>
</evidence>
<dbReference type="GO" id="GO:0070286">
    <property type="term" value="P:axonemal dynein complex assembly"/>
    <property type="evidence" value="ECO:0007669"/>
    <property type="project" value="InterPro"/>
</dbReference>
<keyword evidence="2" id="KW-0963">Cytoplasm</keyword>
<evidence type="ECO:0000256" key="6">
    <source>
        <dbReference type="ARBA" id="ARBA00023212"/>
    </source>
</evidence>
<evidence type="ECO:0000256" key="12">
    <source>
        <dbReference type="ARBA" id="ARBA00045865"/>
    </source>
</evidence>
<comment type="subcellular location">
    <subcellularLocation>
        <location evidence="1">Cytoplasm</location>
        <location evidence="1">Cytoskeleton</location>
        <location evidence="1">Flagellum axoneme</location>
    </subcellularLocation>
    <subcellularLocation>
        <location evidence="8">Cytoplasm</location>
        <location evidence="8">Cytoskeleton</location>
        <location evidence="8">Flagellum basal body</location>
    </subcellularLocation>
</comment>
<evidence type="ECO:0000313" key="16">
    <source>
        <dbReference type="Proteomes" id="UP000614350"/>
    </source>
</evidence>
<gene>
    <name evidence="15" type="ORF">HZH66_005565</name>
</gene>
<feature type="coiled-coil region" evidence="13">
    <location>
        <begin position="392"/>
        <end position="419"/>
    </location>
</feature>
<dbReference type="PANTHER" id="PTHR21625">
    <property type="entry name" value="NYD-SP28 PROTEIN"/>
    <property type="match status" value="1"/>
</dbReference>
<evidence type="ECO:0000256" key="2">
    <source>
        <dbReference type="ARBA" id="ARBA00022490"/>
    </source>
</evidence>
<keyword evidence="6" id="KW-0206">Cytoskeleton</keyword>
<protein>
    <recommendedName>
        <fullName evidence="10">Dynein regulatory complex subunit 2</fullName>
    </recommendedName>
    <alternativeName>
        <fullName evidence="11">Coiled-coil domain-containing protein 65</fullName>
    </alternativeName>
</protein>
<evidence type="ECO:0000313" key="15">
    <source>
        <dbReference type="EMBL" id="KAF7400381.1"/>
    </source>
</evidence>
<dbReference type="PANTHER" id="PTHR21625:SF0">
    <property type="entry name" value="DYNEIN REGULATORY COMPLEX SUBUNIT 2"/>
    <property type="match status" value="1"/>
</dbReference>
<keyword evidence="7" id="KW-0966">Cell projection</keyword>
<dbReference type="AlphaFoldDB" id="A0A834KAL3"/>
<evidence type="ECO:0000256" key="11">
    <source>
        <dbReference type="ARBA" id="ARBA00041517"/>
    </source>
</evidence>
<dbReference type="Proteomes" id="UP000614350">
    <property type="component" value="Unassembled WGS sequence"/>
</dbReference>
<comment type="caution">
    <text evidence="15">The sequence shown here is derived from an EMBL/GenBank/DDBJ whole genome shotgun (WGS) entry which is preliminary data.</text>
</comment>
<evidence type="ECO:0000259" key="14">
    <source>
        <dbReference type="Pfam" id="PF14772"/>
    </source>
</evidence>
<dbReference type="GO" id="GO:0003352">
    <property type="term" value="P:regulation of cilium movement"/>
    <property type="evidence" value="ECO:0007669"/>
    <property type="project" value="TreeGrafter"/>
</dbReference>
<dbReference type="EMBL" id="JACSEA010000005">
    <property type="protein sequence ID" value="KAF7400381.1"/>
    <property type="molecule type" value="Genomic_DNA"/>
</dbReference>
<proteinExistence type="inferred from homology"/>
<evidence type="ECO:0000256" key="5">
    <source>
        <dbReference type="ARBA" id="ARBA00023069"/>
    </source>
</evidence>
<reference evidence="15" key="1">
    <citation type="journal article" date="2020" name="G3 (Bethesda)">
        <title>High-Quality Assemblies for Three Invasive Social Wasps from the &lt;i&gt;Vespula&lt;/i&gt; Genus.</title>
        <authorList>
            <person name="Harrop T.W.R."/>
            <person name="Guhlin J."/>
            <person name="McLaughlin G.M."/>
            <person name="Permina E."/>
            <person name="Stockwell P."/>
            <person name="Gilligan J."/>
            <person name="Le Lec M.F."/>
            <person name="Gruber M.A.M."/>
            <person name="Quinn O."/>
            <person name="Lovegrove M."/>
            <person name="Duncan E.J."/>
            <person name="Remnant E.J."/>
            <person name="Van Eeckhoven J."/>
            <person name="Graham B."/>
            <person name="Knapp R.A."/>
            <person name="Langford K.W."/>
            <person name="Kronenberg Z."/>
            <person name="Press M.O."/>
            <person name="Eacker S.M."/>
            <person name="Wilson-Rankin E.E."/>
            <person name="Purcell J."/>
            <person name="Lester P.J."/>
            <person name="Dearden P.K."/>
        </authorList>
    </citation>
    <scope>NUCLEOTIDE SEQUENCE</scope>
    <source>
        <strain evidence="15">Marl-1</strain>
    </source>
</reference>
<feature type="coiled-coil region" evidence="13">
    <location>
        <begin position="8"/>
        <end position="35"/>
    </location>
</feature>
<evidence type="ECO:0000256" key="9">
    <source>
        <dbReference type="ARBA" id="ARBA00038424"/>
    </source>
</evidence>
<dbReference type="Pfam" id="PF14772">
    <property type="entry name" value="NYD-SP28"/>
    <property type="match status" value="1"/>
</dbReference>
<sequence length="431" mass="51789">MPPKKEKKIRWTKALRKEEKLKKALERQLMLKKERLLREIKMGVLNTQKYRQSWRELMMRAKMPIIKEDIETTWHTFDRIIDNKDHSIQVLIKSLDEANEQYERSKNSHNEMIHRLFNIYKMKTKAISTTYQSKINEILNEVNIDIIGFRQKGNEDLSQLQSIISIMQNNLDNSLNNTKSKTMSKIDSFVEDKINVRRLALVVKENEMNEFSADLQKTIATYHKNTKNRRKLYDVVKEKDEKNQQIITKQYVRIAVLSETISKFREKMATHKANVNKQFKEIMDEQNFFYTSYWIMKNRFISEQKQDRVQLTITATEYKLTKNYLERLVKKTENLLRLLLICNKYETINENIYSYTHYKELSPRKIFSTFELKGSAEIIHNFQDLTNFWRRIGIVQVAIEELKLEKENLRKEINESQKIIQYYLSREAKAN</sequence>
<feature type="coiled-coil region" evidence="13">
    <location>
        <begin position="88"/>
        <end position="115"/>
    </location>
</feature>
<evidence type="ECO:0000256" key="4">
    <source>
        <dbReference type="ARBA" id="ARBA00023054"/>
    </source>
</evidence>
<dbReference type="GO" id="GO:0005858">
    <property type="term" value="C:axonemal dynein complex"/>
    <property type="evidence" value="ECO:0007669"/>
    <property type="project" value="InterPro"/>
</dbReference>
<dbReference type="GO" id="GO:0060285">
    <property type="term" value="P:cilium-dependent cell motility"/>
    <property type="evidence" value="ECO:0007669"/>
    <property type="project" value="TreeGrafter"/>
</dbReference>
<comment type="similarity">
    <text evidence="9">Belongs to the DRC2 family.</text>
</comment>
<keyword evidence="16" id="KW-1185">Reference proteome</keyword>
<keyword evidence="5" id="KW-0969">Cilium</keyword>
<evidence type="ECO:0000256" key="13">
    <source>
        <dbReference type="SAM" id="Coils"/>
    </source>
</evidence>
<name>A0A834KAL3_VESVU</name>
<dbReference type="InterPro" id="IPR039750">
    <property type="entry name" value="DRC1/DRC2"/>
</dbReference>
<evidence type="ECO:0000256" key="1">
    <source>
        <dbReference type="ARBA" id="ARBA00004611"/>
    </source>
</evidence>
<comment type="function">
    <text evidence="12">Component of the nexin-dynein regulatory complex (N-DRC), a key regulator of ciliary/flagellar motility which maintains the alignment and integrity of the distal axoneme and regulates microtubule sliding in motile axonemes. Plays a critical role in the assembly of N-DRC and also stabilizes the assembly of multiple inner dynein arms and radial spokes. Coassembles with DRC1 to form a central scaffold needed for assembly of the N-DRC and its attachment to the outer doublet microtubules.</text>
</comment>
<accession>A0A834KAL3</accession>
<feature type="domain" description="Dynein regulatory complex protein 1/2 N-terminal" evidence="14">
    <location>
        <begin position="13"/>
        <end position="113"/>
    </location>
</feature>